<evidence type="ECO:0000256" key="4">
    <source>
        <dbReference type="ARBA" id="ARBA00022900"/>
    </source>
</evidence>
<dbReference type="PhylomeDB" id="D2A561"/>
<dbReference type="InParanoid" id="D2A561"/>
<evidence type="ECO:0000313" key="10">
    <source>
        <dbReference type="EMBL" id="EFA05320.1"/>
    </source>
</evidence>
<evidence type="ECO:0000256" key="2">
    <source>
        <dbReference type="ARBA" id="ARBA00022525"/>
    </source>
</evidence>
<comment type="caution">
    <text evidence="7">Lacks conserved residue(s) required for the propagation of feature annotation.</text>
</comment>
<evidence type="ECO:0000256" key="7">
    <source>
        <dbReference type="PROSITE-ProRule" id="PRU00776"/>
    </source>
</evidence>
<keyword evidence="11" id="KW-1185">Reference proteome</keyword>
<dbReference type="Proteomes" id="UP000007266">
    <property type="component" value="Linkage group 8"/>
</dbReference>
<dbReference type="KEGG" id="tca:660114"/>
<dbReference type="PROSITE" id="PS51446">
    <property type="entry name" value="PACIFASTIN"/>
    <property type="match status" value="1"/>
</dbReference>
<keyword evidence="3 7" id="KW-0646">Protease inhibitor</keyword>
<feature type="signal peptide" evidence="8">
    <location>
        <begin position="1"/>
        <end position="18"/>
    </location>
</feature>
<dbReference type="InterPro" id="IPR036201">
    <property type="entry name" value="Pacifastin_dom_sf"/>
</dbReference>
<keyword evidence="2" id="KW-0964">Secreted</keyword>
<reference evidence="10 11" key="2">
    <citation type="journal article" date="2010" name="Nucleic Acids Res.">
        <title>BeetleBase in 2010: revisions to provide comprehensive genomic information for Tribolium castaneum.</title>
        <authorList>
            <person name="Kim H.S."/>
            <person name="Murphy T."/>
            <person name="Xia J."/>
            <person name="Caragea D."/>
            <person name="Park Y."/>
            <person name="Beeman R.W."/>
            <person name="Lorenzen M.D."/>
            <person name="Butcher S."/>
            <person name="Manak J.R."/>
            <person name="Brown S.J."/>
        </authorList>
    </citation>
    <scope>GENOME REANNOTATION</scope>
    <source>
        <strain evidence="10 11">Georgia GA2</strain>
    </source>
</reference>
<feature type="disulfide bond" evidence="7">
    <location>
        <begin position="33"/>
        <end position="48"/>
    </location>
</feature>
<keyword evidence="4 7" id="KW-0722">Serine protease inhibitor</keyword>
<evidence type="ECO:0000256" key="3">
    <source>
        <dbReference type="ARBA" id="ARBA00022690"/>
    </source>
</evidence>
<dbReference type="HOGENOM" id="CLU_1621165_0_0_1"/>
<dbReference type="Pfam" id="PF05375">
    <property type="entry name" value="Pacifastin_I"/>
    <property type="match status" value="2"/>
</dbReference>
<keyword evidence="5 7" id="KW-1015">Disulfide bond</keyword>
<evidence type="ECO:0000313" key="11">
    <source>
        <dbReference type="Proteomes" id="UP000007266"/>
    </source>
</evidence>
<sequence>MNSFVWVLLLVGVAVASASNSDSEVSDPHTEQCKVGDTKFKDCNFCKCTNGAFECTEKKCPDRGKRGVPVAADLKNTPCAPNDYFKIDCNTCYCNIEKTGYLCTENLCPLTEPPATDAPPNNATIALNDTVTESTVANFFNTTESISNHSDTGGGTTPSLNVTL</sequence>
<evidence type="ECO:0000259" key="9">
    <source>
        <dbReference type="PROSITE" id="PS51446"/>
    </source>
</evidence>
<reference evidence="10 11" key="1">
    <citation type="journal article" date="2008" name="Nature">
        <title>The genome of the model beetle and pest Tribolium castaneum.</title>
        <authorList>
            <consortium name="Tribolium Genome Sequencing Consortium"/>
            <person name="Richards S."/>
            <person name="Gibbs R.A."/>
            <person name="Weinstock G.M."/>
            <person name="Brown S.J."/>
            <person name="Denell R."/>
            <person name="Beeman R.W."/>
            <person name="Gibbs R."/>
            <person name="Beeman R.W."/>
            <person name="Brown S.J."/>
            <person name="Bucher G."/>
            <person name="Friedrich M."/>
            <person name="Grimmelikhuijzen C.J."/>
            <person name="Klingler M."/>
            <person name="Lorenzen M."/>
            <person name="Richards S."/>
            <person name="Roth S."/>
            <person name="Schroder R."/>
            <person name="Tautz D."/>
            <person name="Zdobnov E.M."/>
            <person name="Muzny D."/>
            <person name="Gibbs R.A."/>
            <person name="Weinstock G.M."/>
            <person name="Attaway T."/>
            <person name="Bell S."/>
            <person name="Buhay C.J."/>
            <person name="Chandrabose M.N."/>
            <person name="Chavez D."/>
            <person name="Clerk-Blankenburg K.P."/>
            <person name="Cree A."/>
            <person name="Dao M."/>
            <person name="Davis C."/>
            <person name="Chacko J."/>
            <person name="Dinh H."/>
            <person name="Dugan-Rocha S."/>
            <person name="Fowler G."/>
            <person name="Garner T.T."/>
            <person name="Garnes J."/>
            <person name="Gnirke A."/>
            <person name="Hawes A."/>
            <person name="Hernandez J."/>
            <person name="Hines S."/>
            <person name="Holder M."/>
            <person name="Hume J."/>
            <person name="Jhangiani S.N."/>
            <person name="Joshi V."/>
            <person name="Khan Z.M."/>
            <person name="Jackson L."/>
            <person name="Kovar C."/>
            <person name="Kowis A."/>
            <person name="Lee S."/>
            <person name="Lewis L.R."/>
            <person name="Margolis J."/>
            <person name="Morgan M."/>
            <person name="Nazareth L.V."/>
            <person name="Nguyen N."/>
            <person name="Okwuonu G."/>
            <person name="Parker D."/>
            <person name="Richards S."/>
            <person name="Ruiz S.J."/>
            <person name="Santibanez J."/>
            <person name="Savard J."/>
            <person name="Scherer S.E."/>
            <person name="Schneider B."/>
            <person name="Sodergren E."/>
            <person name="Tautz D."/>
            <person name="Vattahil S."/>
            <person name="Villasana D."/>
            <person name="White C.S."/>
            <person name="Wright R."/>
            <person name="Park Y."/>
            <person name="Beeman R.W."/>
            <person name="Lord J."/>
            <person name="Oppert B."/>
            <person name="Lorenzen M."/>
            <person name="Brown S."/>
            <person name="Wang L."/>
            <person name="Savard J."/>
            <person name="Tautz D."/>
            <person name="Richards S."/>
            <person name="Weinstock G."/>
            <person name="Gibbs R.A."/>
            <person name="Liu Y."/>
            <person name="Worley K."/>
            <person name="Weinstock G."/>
            <person name="Elsik C.G."/>
            <person name="Reese J.T."/>
            <person name="Elhaik E."/>
            <person name="Landan G."/>
            <person name="Graur D."/>
            <person name="Arensburger P."/>
            <person name="Atkinson P."/>
            <person name="Beeman R.W."/>
            <person name="Beidler J."/>
            <person name="Brown S.J."/>
            <person name="Demuth J.P."/>
            <person name="Drury D.W."/>
            <person name="Du Y.Z."/>
            <person name="Fujiwara H."/>
            <person name="Lorenzen M."/>
            <person name="Maselli V."/>
            <person name="Osanai M."/>
            <person name="Park Y."/>
            <person name="Robertson H.M."/>
            <person name="Tu Z."/>
            <person name="Wang J.J."/>
            <person name="Wang S."/>
            <person name="Richards S."/>
            <person name="Song H."/>
            <person name="Zhang L."/>
            <person name="Sodergren E."/>
            <person name="Werner D."/>
            <person name="Stanke M."/>
            <person name="Morgenstern B."/>
            <person name="Solovyev V."/>
            <person name="Kosarev P."/>
            <person name="Brown G."/>
            <person name="Chen H.C."/>
            <person name="Ermolaeva O."/>
            <person name="Hlavina W."/>
            <person name="Kapustin Y."/>
            <person name="Kiryutin B."/>
            <person name="Kitts P."/>
            <person name="Maglott D."/>
            <person name="Pruitt K."/>
            <person name="Sapojnikov V."/>
            <person name="Souvorov A."/>
            <person name="Mackey A.J."/>
            <person name="Waterhouse R.M."/>
            <person name="Wyder S."/>
            <person name="Zdobnov E.M."/>
            <person name="Zdobnov E.M."/>
            <person name="Wyder S."/>
            <person name="Kriventseva E.V."/>
            <person name="Kadowaki T."/>
            <person name="Bork P."/>
            <person name="Aranda M."/>
            <person name="Bao R."/>
            <person name="Beermann A."/>
            <person name="Berns N."/>
            <person name="Bolognesi R."/>
            <person name="Bonneton F."/>
            <person name="Bopp D."/>
            <person name="Brown S.J."/>
            <person name="Bucher G."/>
            <person name="Butts T."/>
            <person name="Chaumot A."/>
            <person name="Denell R.E."/>
            <person name="Ferrier D.E."/>
            <person name="Friedrich M."/>
            <person name="Gordon C.M."/>
            <person name="Jindra M."/>
            <person name="Klingler M."/>
            <person name="Lan Q."/>
            <person name="Lattorff H.M."/>
            <person name="Laudet V."/>
            <person name="von Levetsow C."/>
            <person name="Liu Z."/>
            <person name="Lutz R."/>
            <person name="Lynch J.A."/>
            <person name="da Fonseca R.N."/>
            <person name="Posnien N."/>
            <person name="Reuter R."/>
            <person name="Roth S."/>
            <person name="Savard J."/>
            <person name="Schinko J.B."/>
            <person name="Schmitt C."/>
            <person name="Schoppmeier M."/>
            <person name="Schroder R."/>
            <person name="Shippy T.D."/>
            <person name="Simonnet F."/>
            <person name="Marques-Souza H."/>
            <person name="Tautz D."/>
            <person name="Tomoyasu Y."/>
            <person name="Trauner J."/>
            <person name="Van der Zee M."/>
            <person name="Vervoort M."/>
            <person name="Wittkopp N."/>
            <person name="Wimmer E.A."/>
            <person name="Yang X."/>
            <person name="Jones A.K."/>
            <person name="Sattelle D.B."/>
            <person name="Ebert P.R."/>
            <person name="Nelson D."/>
            <person name="Scott J.G."/>
            <person name="Beeman R.W."/>
            <person name="Muthukrishnan S."/>
            <person name="Kramer K.J."/>
            <person name="Arakane Y."/>
            <person name="Beeman R.W."/>
            <person name="Zhu Q."/>
            <person name="Hogenkamp D."/>
            <person name="Dixit R."/>
            <person name="Oppert B."/>
            <person name="Jiang H."/>
            <person name="Zou Z."/>
            <person name="Marshall J."/>
            <person name="Elpidina E."/>
            <person name="Vinokurov K."/>
            <person name="Oppert C."/>
            <person name="Zou Z."/>
            <person name="Evans J."/>
            <person name="Lu Z."/>
            <person name="Zhao P."/>
            <person name="Sumathipala N."/>
            <person name="Altincicek B."/>
            <person name="Vilcinskas A."/>
            <person name="Williams M."/>
            <person name="Hultmark D."/>
            <person name="Hetru C."/>
            <person name="Jiang H."/>
            <person name="Grimmelikhuijzen C.J."/>
            <person name="Hauser F."/>
            <person name="Cazzamali G."/>
            <person name="Williamson M."/>
            <person name="Park Y."/>
            <person name="Li B."/>
            <person name="Tanaka Y."/>
            <person name="Predel R."/>
            <person name="Neupert S."/>
            <person name="Schachtner J."/>
            <person name="Verleyen P."/>
            <person name="Raible F."/>
            <person name="Bork P."/>
            <person name="Friedrich M."/>
            <person name="Walden K.K."/>
            <person name="Robertson H.M."/>
            <person name="Angeli S."/>
            <person name="Foret S."/>
            <person name="Bucher G."/>
            <person name="Schuetz S."/>
            <person name="Maleszka R."/>
            <person name="Wimmer E.A."/>
            <person name="Beeman R.W."/>
            <person name="Lorenzen M."/>
            <person name="Tomoyasu Y."/>
            <person name="Miller S.C."/>
            <person name="Grossmann D."/>
            <person name="Bucher G."/>
        </authorList>
    </citation>
    <scope>NUCLEOTIDE SEQUENCE [LARGE SCALE GENOMIC DNA]</scope>
    <source>
        <strain evidence="10 11">Georgia GA2</strain>
    </source>
</reference>
<feature type="domain" description="Pacifastin" evidence="9">
    <location>
        <begin position="30"/>
        <end position="63"/>
    </location>
</feature>
<proteinExistence type="inferred from homology"/>
<evidence type="ECO:0000256" key="6">
    <source>
        <dbReference type="ARBA" id="ARBA00029459"/>
    </source>
</evidence>
<keyword evidence="8" id="KW-0732">Signal</keyword>
<comment type="subcellular location">
    <subcellularLocation>
        <location evidence="1">Secreted</location>
    </subcellularLocation>
</comment>
<dbReference type="OrthoDB" id="10026631at2759"/>
<feature type="chain" id="PRO_5003028892" description="Pacifastin domain-containing protein" evidence="8">
    <location>
        <begin position="19"/>
        <end position="164"/>
    </location>
</feature>
<evidence type="ECO:0000256" key="8">
    <source>
        <dbReference type="SAM" id="SignalP"/>
    </source>
</evidence>
<dbReference type="EMBL" id="KQ971361">
    <property type="protein sequence ID" value="EFA05320.1"/>
    <property type="molecule type" value="Genomic_DNA"/>
</dbReference>
<organism evidence="10 11">
    <name type="scientific">Tribolium castaneum</name>
    <name type="common">Red flour beetle</name>
    <dbReference type="NCBI Taxonomy" id="7070"/>
    <lineage>
        <taxon>Eukaryota</taxon>
        <taxon>Metazoa</taxon>
        <taxon>Ecdysozoa</taxon>
        <taxon>Arthropoda</taxon>
        <taxon>Hexapoda</taxon>
        <taxon>Insecta</taxon>
        <taxon>Pterygota</taxon>
        <taxon>Neoptera</taxon>
        <taxon>Endopterygota</taxon>
        <taxon>Coleoptera</taxon>
        <taxon>Polyphaga</taxon>
        <taxon>Cucujiformia</taxon>
        <taxon>Tenebrionidae</taxon>
        <taxon>Tenebrionidae incertae sedis</taxon>
        <taxon>Tribolium</taxon>
    </lineage>
</organism>
<name>D2A561_TRICA</name>
<evidence type="ECO:0000256" key="1">
    <source>
        <dbReference type="ARBA" id="ARBA00004613"/>
    </source>
</evidence>
<protein>
    <recommendedName>
        <fullName evidence="9">Pacifastin domain-containing protein</fullName>
    </recommendedName>
</protein>
<gene>
    <name evidence="10" type="primary">AUGUSTUS-3.0.2_15478</name>
    <name evidence="10" type="ORF">TcasGA2_TC015478</name>
</gene>
<accession>D2A561</accession>
<dbReference type="GO" id="GO:0005576">
    <property type="term" value="C:extracellular region"/>
    <property type="evidence" value="ECO:0007669"/>
    <property type="project" value="UniProtKB-SubCell"/>
</dbReference>
<dbReference type="SUPFAM" id="SSF57283">
    <property type="entry name" value="PMP inhibitors"/>
    <property type="match status" value="2"/>
</dbReference>
<evidence type="ECO:0000256" key="5">
    <source>
        <dbReference type="ARBA" id="ARBA00023157"/>
    </source>
</evidence>
<feature type="site" description="Reactive bond" evidence="7">
    <location>
        <begin position="57"/>
        <end position="58"/>
    </location>
</feature>
<dbReference type="GO" id="GO:0004867">
    <property type="term" value="F:serine-type endopeptidase inhibitor activity"/>
    <property type="evidence" value="ECO:0007669"/>
    <property type="project" value="UniProtKB-UniRule"/>
</dbReference>
<dbReference type="InterPro" id="IPR008037">
    <property type="entry name" value="Pacifastin_dom"/>
</dbReference>
<comment type="similarity">
    <text evidence="6 7">Belongs to the protease inhibitor I19 family.</text>
</comment>
<dbReference type="AlphaFoldDB" id="D2A561"/>